<gene>
    <name evidence="4" type="primary">LOC113100091</name>
</gene>
<dbReference type="Pfam" id="PF20478">
    <property type="entry name" value="P2RX7_C"/>
    <property type="match status" value="1"/>
</dbReference>
<dbReference type="OrthoDB" id="10068685at2759"/>
<feature type="compositionally biased region" description="Low complexity" evidence="1">
    <location>
        <begin position="49"/>
        <end position="64"/>
    </location>
</feature>
<feature type="domain" description="P2X purinoreceptor 7 intracellular" evidence="2">
    <location>
        <begin position="104"/>
        <end position="177"/>
    </location>
</feature>
<sequence>MARAGRTAASSGAETSVAVKISGKAEVSGAAVGNKSARGRMAGGRRGATRAGRTAGPSSATRGRQAARGRGTRAALGISEEDRVRVERLQEERRSQTQEQIWNMDPDDARRLLVRVMDREPGLIFDVLQPAAQGTEIPLQCVPGWCSCSRCREMGTDLENKCCGMMEATCISRLPHMSMLKALNPLQWDSTQDKVHITAALGFQSKGMKQQV</sequence>
<dbReference type="GeneID" id="113100091"/>
<feature type="compositionally biased region" description="Low complexity" evidence="1">
    <location>
        <begin position="1"/>
        <end position="15"/>
    </location>
</feature>
<evidence type="ECO:0000259" key="2">
    <source>
        <dbReference type="Pfam" id="PF20478"/>
    </source>
</evidence>
<accession>A0A6P6PK73</accession>
<dbReference type="AlphaFoldDB" id="A0A6P6PK73"/>
<feature type="region of interest" description="Disordered" evidence="1">
    <location>
        <begin position="1"/>
        <end position="73"/>
    </location>
</feature>
<evidence type="ECO:0000313" key="3">
    <source>
        <dbReference type="Proteomes" id="UP000515129"/>
    </source>
</evidence>
<evidence type="ECO:0000313" key="4">
    <source>
        <dbReference type="RefSeq" id="XP_026120750.1"/>
    </source>
</evidence>
<dbReference type="InterPro" id="IPR046815">
    <property type="entry name" value="P2RX7_C"/>
</dbReference>
<proteinExistence type="predicted"/>
<reference evidence="4" key="1">
    <citation type="submission" date="2025-08" db="UniProtKB">
        <authorList>
            <consortium name="RefSeq"/>
        </authorList>
    </citation>
    <scope>IDENTIFICATION</scope>
    <source>
        <strain evidence="4">Wakin</strain>
        <tissue evidence="4">Muscle</tissue>
    </source>
</reference>
<evidence type="ECO:0000256" key="1">
    <source>
        <dbReference type="SAM" id="MobiDB-lite"/>
    </source>
</evidence>
<dbReference type="RefSeq" id="XP_026120750.1">
    <property type="nucleotide sequence ID" value="XM_026264965.1"/>
</dbReference>
<dbReference type="KEGG" id="caua:113100091"/>
<keyword evidence="3" id="KW-1185">Reference proteome</keyword>
<name>A0A6P6PK73_CARAU</name>
<organism evidence="3 4">
    <name type="scientific">Carassius auratus</name>
    <name type="common">Goldfish</name>
    <dbReference type="NCBI Taxonomy" id="7957"/>
    <lineage>
        <taxon>Eukaryota</taxon>
        <taxon>Metazoa</taxon>
        <taxon>Chordata</taxon>
        <taxon>Craniata</taxon>
        <taxon>Vertebrata</taxon>
        <taxon>Euteleostomi</taxon>
        <taxon>Actinopterygii</taxon>
        <taxon>Neopterygii</taxon>
        <taxon>Teleostei</taxon>
        <taxon>Ostariophysi</taxon>
        <taxon>Cypriniformes</taxon>
        <taxon>Cyprinidae</taxon>
        <taxon>Cyprininae</taxon>
        <taxon>Carassius</taxon>
    </lineage>
</organism>
<protein>
    <submittedName>
        <fullName evidence="4">Uncharacterized protein LOC113100091</fullName>
    </submittedName>
</protein>
<dbReference type="Proteomes" id="UP000515129">
    <property type="component" value="Unplaced"/>
</dbReference>